<dbReference type="AlphaFoldDB" id="A0A4C1ZK50"/>
<accession>A0A4C1ZK50</accession>
<evidence type="ECO:0000313" key="2">
    <source>
        <dbReference type="Proteomes" id="UP000299102"/>
    </source>
</evidence>
<evidence type="ECO:0000313" key="1">
    <source>
        <dbReference type="EMBL" id="GBP87299.1"/>
    </source>
</evidence>
<comment type="caution">
    <text evidence="1">The sequence shown here is derived from an EMBL/GenBank/DDBJ whole genome shotgun (WGS) entry which is preliminary data.</text>
</comment>
<sequence>MSSFAVGDLRSRRERCSRAATRSYAHRRSLLVTIGPRETRLSADAEWVLRVRATTRTNTYPSSGVVPLRQGRYGSWRLTSGEMRTRPGRYRVLKFESRDRLESLFFEREKRSPRLRPVVPNETLKGRFDEGTLIKL</sequence>
<keyword evidence="2" id="KW-1185">Reference proteome</keyword>
<reference evidence="1 2" key="1">
    <citation type="journal article" date="2019" name="Commun. Biol.">
        <title>The bagworm genome reveals a unique fibroin gene that provides high tensile strength.</title>
        <authorList>
            <person name="Kono N."/>
            <person name="Nakamura H."/>
            <person name="Ohtoshi R."/>
            <person name="Tomita M."/>
            <person name="Numata K."/>
            <person name="Arakawa K."/>
        </authorList>
    </citation>
    <scope>NUCLEOTIDE SEQUENCE [LARGE SCALE GENOMIC DNA]</scope>
</reference>
<proteinExistence type="predicted"/>
<organism evidence="1 2">
    <name type="scientific">Eumeta variegata</name>
    <name type="common">Bagworm moth</name>
    <name type="synonym">Eumeta japonica</name>
    <dbReference type="NCBI Taxonomy" id="151549"/>
    <lineage>
        <taxon>Eukaryota</taxon>
        <taxon>Metazoa</taxon>
        <taxon>Ecdysozoa</taxon>
        <taxon>Arthropoda</taxon>
        <taxon>Hexapoda</taxon>
        <taxon>Insecta</taxon>
        <taxon>Pterygota</taxon>
        <taxon>Neoptera</taxon>
        <taxon>Endopterygota</taxon>
        <taxon>Lepidoptera</taxon>
        <taxon>Glossata</taxon>
        <taxon>Ditrysia</taxon>
        <taxon>Tineoidea</taxon>
        <taxon>Psychidae</taxon>
        <taxon>Oiketicinae</taxon>
        <taxon>Eumeta</taxon>
    </lineage>
</organism>
<protein>
    <submittedName>
        <fullName evidence="1">Uncharacterized protein</fullName>
    </submittedName>
</protein>
<name>A0A4C1ZK50_EUMVA</name>
<dbReference type="EMBL" id="BGZK01001850">
    <property type="protein sequence ID" value="GBP87299.1"/>
    <property type="molecule type" value="Genomic_DNA"/>
</dbReference>
<dbReference type="Proteomes" id="UP000299102">
    <property type="component" value="Unassembled WGS sequence"/>
</dbReference>
<gene>
    <name evidence="1" type="ORF">EVAR_86882_1</name>
</gene>